<accession>S9RHA2</accession>
<dbReference type="Proteomes" id="UP000015340">
    <property type="component" value="Unassembled WGS sequence"/>
</dbReference>
<dbReference type="AlphaFoldDB" id="S9RHA2"/>
<name>S9RHA2_STROR</name>
<sequence length="29" mass="3415">MLNLRDFEKKIIEGLCKKEKPEIILRVAS</sequence>
<gene>
    <name evidence="1" type="ORF">L698_02000</name>
</gene>
<evidence type="ECO:0000313" key="1">
    <source>
        <dbReference type="EMBL" id="EPX91272.1"/>
    </source>
</evidence>
<reference evidence="1 2" key="1">
    <citation type="journal article" date="2014" name="J. Clin. Microbiol.">
        <title>Characterization of Streptococcus tigurinus Small-Colony Variants Causing Prosthetic Joint Infection by Comparative Whole-Genome Analyses.</title>
        <authorList>
            <person name="Zbinden A."/>
            <person name="Quiblier C."/>
            <person name="Hernandez D."/>
            <person name="Herzog K."/>
            <person name="Bodler P."/>
            <person name="Senn M.M."/>
            <person name="Gizard Y."/>
            <person name="Schrenzel J."/>
            <person name="Francois P."/>
        </authorList>
    </citation>
    <scope>NUCLEOTIDE SEQUENCE [LARGE SCALE GENOMIC DNA]</scope>
    <source>
        <strain evidence="1 2">2426</strain>
    </source>
</reference>
<organism evidence="1 2">
    <name type="scientific">Streptococcus oralis subsp. tigurinus 2426</name>
    <dbReference type="NCBI Taxonomy" id="1333865"/>
    <lineage>
        <taxon>Bacteria</taxon>
        <taxon>Bacillati</taxon>
        <taxon>Bacillota</taxon>
        <taxon>Bacilli</taxon>
        <taxon>Lactobacillales</taxon>
        <taxon>Streptococcaceae</taxon>
        <taxon>Streptococcus</taxon>
    </lineage>
</organism>
<protein>
    <submittedName>
        <fullName evidence="1">Uncharacterized protein</fullName>
    </submittedName>
</protein>
<evidence type="ECO:0000313" key="2">
    <source>
        <dbReference type="Proteomes" id="UP000015340"/>
    </source>
</evidence>
<comment type="caution">
    <text evidence="1">The sequence shown here is derived from an EMBL/GenBank/DDBJ whole genome shotgun (WGS) entry which is preliminary data.</text>
</comment>
<proteinExistence type="predicted"/>
<dbReference type="EMBL" id="ASXA01000001">
    <property type="protein sequence ID" value="EPX91272.1"/>
    <property type="molecule type" value="Genomic_DNA"/>
</dbReference>